<evidence type="ECO:0000256" key="1">
    <source>
        <dbReference type="SAM" id="MobiDB-lite"/>
    </source>
</evidence>
<gene>
    <name evidence="2" type="ORF">B0H15DRAFT_927250</name>
</gene>
<dbReference type="AlphaFoldDB" id="A0AAD6UK83"/>
<accession>A0AAD6UK83</accession>
<proteinExistence type="predicted"/>
<sequence>MPERYTATDDNNLVRFLADPERIRVDPTISGLYKELGPGSAEKWSRDHKPTGWQRRATQIADLDSKILAAARNDVDVKPSKANLVKKAQEDDALDRKKAVELVLTKKKGARSAQTLPAASIVDRDTWILAEEFGVDSEVVNDIIRQYGSVVRATEIISLLKKDSGRVEEGSDEPSAPASSKLKSVGKSQRRRSDEDEDDGSSSDEEPLKSSGVKPKSVRAPKTPASRKVPKKPTRRTYRSDDSDEELVQRAPKKARSRFQNPAIRPAPYAHVPRVNRGPAVELIAKFDAISVDTFYGLRPRFKFGL</sequence>
<reference evidence="2" key="1">
    <citation type="submission" date="2023-03" db="EMBL/GenBank/DDBJ databases">
        <title>Massive genome expansion in bonnet fungi (Mycena s.s.) driven by repeated elements and novel gene families across ecological guilds.</title>
        <authorList>
            <consortium name="Lawrence Berkeley National Laboratory"/>
            <person name="Harder C.B."/>
            <person name="Miyauchi S."/>
            <person name="Viragh M."/>
            <person name="Kuo A."/>
            <person name="Thoen E."/>
            <person name="Andreopoulos B."/>
            <person name="Lu D."/>
            <person name="Skrede I."/>
            <person name="Drula E."/>
            <person name="Henrissat B."/>
            <person name="Morin E."/>
            <person name="Kohler A."/>
            <person name="Barry K."/>
            <person name="LaButti K."/>
            <person name="Morin E."/>
            <person name="Salamov A."/>
            <person name="Lipzen A."/>
            <person name="Mereny Z."/>
            <person name="Hegedus B."/>
            <person name="Baldrian P."/>
            <person name="Stursova M."/>
            <person name="Weitz H."/>
            <person name="Taylor A."/>
            <person name="Grigoriev I.V."/>
            <person name="Nagy L.G."/>
            <person name="Martin F."/>
            <person name="Kauserud H."/>
        </authorList>
    </citation>
    <scope>NUCLEOTIDE SEQUENCE</scope>
    <source>
        <strain evidence="2">CBHHK173m</strain>
    </source>
</reference>
<protein>
    <submittedName>
        <fullName evidence="2">Uncharacterized protein</fullName>
    </submittedName>
</protein>
<keyword evidence="3" id="KW-1185">Reference proteome</keyword>
<name>A0AAD6UK83_9AGAR</name>
<dbReference type="Proteomes" id="UP001222325">
    <property type="component" value="Unassembled WGS sequence"/>
</dbReference>
<dbReference type="EMBL" id="JARJCN010000004">
    <property type="protein sequence ID" value="KAJ7101489.1"/>
    <property type="molecule type" value="Genomic_DNA"/>
</dbReference>
<feature type="compositionally biased region" description="Acidic residues" evidence="1">
    <location>
        <begin position="195"/>
        <end position="205"/>
    </location>
</feature>
<feature type="region of interest" description="Disordered" evidence="1">
    <location>
        <begin position="164"/>
        <end position="265"/>
    </location>
</feature>
<evidence type="ECO:0000313" key="3">
    <source>
        <dbReference type="Proteomes" id="UP001222325"/>
    </source>
</evidence>
<feature type="compositionally biased region" description="Basic residues" evidence="1">
    <location>
        <begin position="228"/>
        <end position="237"/>
    </location>
</feature>
<evidence type="ECO:0000313" key="2">
    <source>
        <dbReference type="EMBL" id="KAJ7101489.1"/>
    </source>
</evidence>
<comment type="caution">
    <text evidence="2">The sequence shown here is derived from an EMBL/GenBank/DDBJ whole genome shotgun (WGS) entry which is preliminary data.</text>
</comment>
<organism evidence="2 3">
    <name type="scientific">Mycena belliarum</name>
    <dbReference type="NCBI Taxonomy" id="1033014"/>
    <lineage>
        <taxon>Eukaryota</taxon>
        <taxon>Fungi</taxon>
        <taxon>Dikarya</taxon>
        <taxon>Basidiomycota</taxon>
        <taxon>Agaricomycotina</taxon>
        <taxon>Agaricomycetes</taxon>
        <taxon>Agaricomycetidae</taxon>
        <taxon>Agaricales</taxon>
        <taxon>Marasmiineae</taxon>
        <taxon>Mycenaceae</taxon>
        <taxon>Mycena</taxon>
    </lineage>
</organism>